<dbReference type="AlphaFoldDB" id="A0A2G8SRA5"/>
<dbReference type="InterPro" id="IPR016024">
    <property type="entry name" value="ARM-type_fold"/>
</dbReference>
<evidence type="ECO:0000256" key="1">
    <source>
        <dbReference type="ARBA" id="ARBA00009515"/>
    </source>
</evidence>
<dbReference type="Pfam" id="PF05918">
    <property type="entry name" value="API5"/>
    <property type="match status" value="1"/>
</dbReference>
<protein>
    <submittedName>
        <fullName evidence="3">Uncharacterized protein</fullName>
    </submittedName>
</protein>
<dbReference type="GO" id="GO:0003723">
    <property type="term" value="F:RNA binding"/>
    <property type="evidence" value="ECO:0007669"/>
    <property type="project" value="TreeGrafter"/>
</dbReference>
<dbReference type="Proteomes" id="UP000230002">
    <property type="component" value="Unassembled WGS sequence"/>
</dbReference>
<dbReference type="GO" id="GO:0043066">
    <property type="term" value="P:negative regulation of apoptotic process"/>
    <property type="evidence" value="ECO:0007669"/>
    <property type="project" value="TreeGrafter"/>
</dbReference>
<dbReference type="OrthoDB" id="19224at2759"/>
<reference evidence="3 4" key="1">
    <citation type="journal article" date="2015" name="Sci. Rep.">
        <title>Chromosome-level genome map provides insights into diverse defense mechanisms in the medicinal fungus Ganoderma sinense.</title>
        <authorList>
            <person name="Zhu Y."/>
            <person name="Xu J."/>
            <person name="Sun C."/>
            <person name="Zhou S."/>
            <person name="Xu H."/>
            <person name="Nelson D.R."/>
            <person name="Qian J."/>
            <person name="Song J."/>
            <person name="Luo H."/>
            <person name="Xiang L."/>
            <person name="Li Y."/>
            <person name="Xu Z."/>
            <person name="Ji A."/>
            <person name="Wang L."/>
            <person name="Lu S."/>
            <person name="Hayward A."/>
            <person name="Sun W."/>
            <person name="Li X."/>
            <person name="Schwartz D.C."/>
            <person name="Wang Y."/>
            <person name="Chen S."/>
        </authorList>
    </citation>
    <scope>NUCLEOTIDE SEQUENCE [LARGE SCALE GENOMIC DNA]</scope>
    <source>
        <strain evidence="3 4">ZZ0214-1</strain>
    </source>
</reference>
<keyword evidence="2" id="KW-0053">Apoptosis</keyword>
<dbReference type="InterPro" id="IPR011989">
    <property type="entry name" value="ARM-like"/>
</dbReference>
<sequence>MDSKSLAEQEKDIRDLLRRAERTPVKTSALRRDTLKRLIDLAHSPHPSLKIIAATHLKLFVRDFSDLEDDAINAVYDLCEDPVAAVRIKGYAAIVDVSREQSKWIKRNVDVLVQLLQSDEPEEVTFVKRALTQHLDMDPIVTLGVLCDQVIPSDEPVDDEELAIRDRIRSLVLAFLAGEAKRPLIDRHANCLESPAEGVLVSGLFKAITKLAPNNVDFVVKDIIVSLPSFTPYSSRGKELLDILLTQVRALLKSEIPFDAGLGLFTSLHYYLDLASFVTVERQLVHPSHLLSFYYAVLVEGLLDLTHLSEGEQSNVICHIARTLAACEDVGEGAPSSAPAADLGGTSDNVSGSGDEASRHFSDVCVMLLHSFADMTLEDQRPWRACLILVQAIVHRKRDGCWQTPQAISSALERIKILHAQKASVETMAVQEQVHSLIRSLVQPVKPPVSSIMAPATEFSPSAAFVCDSSGKRP</sequence>
<dbReference type="SUPFAM" id="SSF48371">
    <property type="entry name" value="ARM repeat"/>
    <property type="match status" value="1"/>
</dbReference>
<keyword evidence="4" id="KW-1185">Reference proteome</keyword>
<dbReference type="InterPro" id="IPR008383">
    <property type="entry name" value="API5"/>
</dbReference>
<comment type="similarity">
    <text evidence="1">Belongs to the API5 family.</text>
</comment>
<dbReference type="EMBL" id="AYKW01000002">
    <property type="protein sequence ID" value="PIL36299.1"/>
    <property type="molecule type" value="Genomic_DNA"/>
</dbReference>
<evidence type="ECO:0000256" key="2">
    <source>
        <dbReference type="ARBA" id="ARBA00022703"/>
    </source>
</evidence>
<dbReference type="GO" id="GO:0006915">
    <property type="term" value="P:apoptotic process"/>
    <property type="evidence" value="ECO:0007669"/>
    <property type="project" value="UniProtKB-KW"/>
</dbReference>
<dbReference type="GO" id="GO:0005634">
    <property type="term" value="C:nucleus"/>
    <property type="evidence" value="ECO:0007669"/>
    <property type="project" value="TreeGrafter"/>
</dbReference>
<dbReference type="Gene3D" id="1.25.10.10">
    <property type="entry name" value="Leucine-rich Repeat Variant"/>
    <property type="match status" value="1"/>
</dbReference>
<accession>A0A2G8SRA5</accession>
<organism evidence="3 4">
    <name type="scientific">Ganoderma sinense ZZ0214-1</name>
    <dbReference type="NCBI Taxonomy" id="1077348"/>
    <lineage>
        <taxon>Eukaryota</taxon>
        <taxon>Fungi</taxon>
        <taxon>Dikarya</taxon>
        <taxon>Basidiomycota</taxon>
        <taxon>Agaricomycotina</taxon>
        <taxon>Agaricomycetes</taxon>
        <taxon>Polyporales</taxon>
        <taxon>Polyporaceae</taxon>
        <taxon>Ganoderma</taxon>
    </lineage>
</organism>
<name>A0A2G8SRA5_9APHY</name>
<evidence type="ECO:0000313" key="4">
    <source>
        <dbReference type="Proteomes" id="UP000230002"/>
    </source>
</evidence>
<proteinExistence type="inferred from homology"/>
<gene>
    <name evidence="3" type="ORF">GSI_01962</name>
</gene>
<evidence type="ECO:0000313" key="3">
    <source>
        <dbReference type="EMBL" id="PIL36299.1"/>
    </source>
</evidence>
<dbReference type="PANTHER" id="PTHR12758:SF19">
    <property type="entry name" value="APOPTOSIS INHIBITOR 5"/>
    <property type="match status" value="1"/>
</dbReference>
<dbReference type="PANTHER" id="PTHR12758">
    <property type="entry name" value="APOPTOSIS INHIBITOR 5-RELATED"/>
    <property type="match status" value="1"/>
</dbReference>
<comment type="caution">
    <text evidence="3">The sequence shown here is derived from an EMBL/GenBank/DDBJ whole genome shotgun (WGS) entry which is preliminary data.</text>
</comment>
<dbReference type="STRING" id="1077348.A0A2G8SRA5"/>